<feature type="signal peptide" evidence="2">
    <location>
        <begin position="1"/>
        <end position="20"/>
    </location>
</feature>
<keyword evidence="2" id="KW-0732">Signal</keyword>
<feature type="domain" description="PLAT" evidence="3">
    <location>
        <begin position="22"/>
        <end position="144"/>
    </location>
</feature>
<reference evidence="4" key="2">
    <citation type="submission" date="2021-02" db="EMBL/GenBank/DDBJ databases">
        <authorList>
            <person name="Kimball J.A."/>
            <person name="Haas M.W."/>
            <person name="Macchietto M."/>
            <person name="Kono T."/>
            <person name="Duquette J."/>
            <person name="Shao M."/>
        </authorList>
    </citation>
    <scope>NUCLEOTIDE SEQUENCE</scope>
    <source>
        <tissue evidence="4">Fresh leaf tissue</tissue>
    </source>
</reference>
<dbReference type="EMBL" id="JAAALK010000080">
    <property type="protein sequence ID" value="KAG8091447.1"/>
    <property type="molecule type" value="Genomic_DNA"/>
</dbReference>
<dbReference type="AlphaFoldDB" id="A0A8J5WM74"/>
<sequence>MKLFIFLGCLLVLAASTASAQCTFEILVKTGDISDAGTDARVSLMVSSSSDETLQINNLESWGQMSAGHDYFEKGNLDRFRGTGTCMSSVPCKMTITSDGSGNKPGWYVSYVAVSQLGLGSHRWAVDQWLAIDEAPNSLFADRNGCGFGAGGAP</sequence>
<organism evidence="4 5">
    <name type="scientific">Zizania palustris</name>
    <name type="common">Northern wild rice</name>
    <dbReference type="NCBI Taxonomy" id="103762"/>
    <lineage>
        <taxon>Eukaryota</taxon>
        <taxon>Viridiplantae</taxon>
        <taxon>Streptophyta</taxon>
        <taxon>Embryophyta</taxon>
        <taxon>Tracheophyta</taxon>
        <taxon>Spermatophyta</taxon>
        <taxon>Magnoliopsida</taxon>
        <taxon>Liliopsida</taxon>
        <taxon>Poales</taxon>
        <taxon>Poaceae</taxon>
        <taxon>BOP clade</taxon>
        <taxon>Oryzoideae</taxon>
        <taxon>Oryzeae</taxon>
        <taxon>Zizaniinae</taxon>
        <taxon>Zizania</taxon>
    </lineage>
</organism>
<evidence type="ECO:0000259" key="3">
    <source>
        <dbReference type="PROSITE" id="PS50095"/>
    </source>
</evidence>
<dbReference type="InterPro" id="IPR010417">
    <property type="entry name" value="Embryo-specific_ATS3"/>
</dbReference>
<gene>
    <name evidence="4" type="ORF">GUJ93_ZPchr0012g19528</name>
</gene>
<dbReference type="InterPro" id="IPR001024">
    <property type="entry name" value="PLAT/LH2_dom"/>
</dbReference>
<evidence type="ECO:0000313" key="4">
    <source>
        <dbReference type="EMBL" id="KAG8091447.1"/>
    </source>
</evidence>
<name>A0A8J5WM74_ZIZPA</name>
<evidence type="ECO:0000256" key="2">
    <source>
        <dbReference type="SAM" id="SignalP"/>
    </source>
</evidence>
<proteinExistence type="predicted"/>
<protein>
    <recommendedName>
        <fullName evidence="3">PLAT domain-containing protein</fullName>
    </recommendedName>
</protein>
<evidence type="ECO:0000256" key="1">
    <source>
        <dbReference type="PROSITE-ProRule" id="PRU00152"/>
    </source>
</evidence>
<dbReference type="Proteomes" id="UP000729402">
    <property type="component" value="Unassembled WGS sequence"/>
</dbReference>
<accession>A0A8J5WM74</accession>
<keyword evidence="5" id="KW-1185">Reference proteome</keyword>
<comment type="caution">
    <text evidence="4">The sequence shown here is derived from an EMBL/GenBank/DDBJ whole genome shotgun (WGS) entry which is preliminary data.</text>
</comment>
<feature type="chain" id="PRO_5035391748" description="PLAT domain-containing protein" evidence="2">
    <location>
        <begin position="21"/>
        <end position="154"/>
    </location>
</feature>
<dbReference type="PROSITE" id="PS50095">
    <property type="entry name" value="PLAT"/>
    <property type="match status" value="1"/>
</dbReference>
<dbReference type="OrthoDB" id="632984at2759"/>
<dbReference type="EMBL" id="JAAALK010000080">
    <property type="protein sequence ID" value="KAG8091448.1"/>
    <property type="molecule type" value="Genomic_DNA"/>
</dbReference>
<dbReference type="PANTHER" id="PTHR31718">
    <property type="entry name" value="PLAT DOMAIN-CONTAINING PROTEIN"/>
    <property type="match status" value="1"/>
</dbReference>
<reference evidence="4" key="1">
    <citation type="journal article" date="2021" name="bioRxiv">
        <title>Whole Genome Assembly and Annotation of Northern Wild Rice, Zizania palustris L., Supports a Whole Genome Duplication in the Zizania Genus.</title>
        <authorList>
            <person name="Haas M."/>
            <person name="Kono T."/>
            <person name="Macchietto M."/>
            <person name="Millas R."/>
            <person name="McGilp L."/>
            <person name="Shao M."/>
            <person name="Duquette J."/>
            <person name="Hirsch C.N."/>
            <person name="Kimball J."/>
        </authorList>
    </citation>
    <scope>NUCLEOTIDE SEQUENCE</scope>
    <source>
        <tissue evidence="4">Fresh leaf tissue</tissue>
    </source>
</reference>
<dbReference type="PANTHER" id="PTHR31718:SF64">
    <property type="entry name" value="OS10G0361900 PROTEIN"/>
    <property type="match status" value="1"/>
</dbReference>
<comment type="caution">
    <text evidence="1">Lacks conserved residue(s) required for the propagation of feature annotation.</text>
</comment>
<dbReference type="Pfam" id="PF06232">
    <property type="entry name" value="ATS3"/>
    <property type="match status" value="1"/>
</dbReference>
<evidence type="ECO:0000313" key="5">
    <source>
        <dbReference type="Proteomes" id="UP000729402"/>
    </source>
</evidence>